<dbReference type="EMBL" id="AP025523">
    <property type="protein sequence ID" value="BDE07631.1"/>
    <property type="molecule type" value="Genomic_DNA"/>
</dbReference>
<dbReference type="PANTHER" id="PTHR43884:SF12">
    <property type="entry name" value="ISOVALERYL-COA DEHYDROGENASE, MITOCHONDRIAL-RELATED"/>
    <property type="match status" value="1"/>
</dbReference>
<organism evidence="10 11">
    <name type="scientific">Vulcanimicrobium alpinum</name>
    <dbReference type="NCBI Taxonomy" id="3016050"/>
    <lineage>
        <taxon>Bacteria</taxon>
        <taxon>Bacillati</taxon>
        <taxon>Vulcanimicrobiota</taxon>
        <taxon>Vulcanimicrobiia</taxon>
        <taxon>Vulcanimicrobiales</taxon>
        <taxon>Vulcanimicrobiaceae</taxon>
        <taxon>Vulcanimicrobium</taxon>
    </lineage>
</organism>
<dbReference type="Proteomes" id="UP001317532">
    <property type="component" value="Chromosome"/>
</dbReference>
<dbReference type="SUPFAM" id="SSF47203">
    <property type="entry name" value="Acyl-CoA dehydrogenase C-terminal domain-like"/>
    <property type="match status" value="1"/>
</dbReference>
<dbReference type="AlphaFoldDB" id="A0AAN2CAY7"/>
<dbReference type="InterPro" id="IPR036250">
    <property type="entry name" value="AcylCo_DH-like_C"/>
</dbReference>
<evidence type="ECO:0000259" key="7">
    <source>
        <dbReference type="Pfam" id="PF00441"/>
    </source>
</evidence>
<dbReference type="InterPro" id="IPR037069">
    <property type="entry name" value="AcylCoA_DH/ox_N_sf"/>
</dbReference>
<dbReference type="PROSITE" id="PS00072">
    <property type="entry name" value="ACYL_COA_DH_1"/>
    <property type="match status" value="1"/>
</dbReference>
<evidence type="ECO:0000256" key="2">
    <source>
        <dbReference type="ARBA" id="ARBA00009347"/>
    </source>
</evidence>
<dbReference type="InterPro" id="IPR009075">
    <property type="entry name" value="AcylCo_DH/oxidase_C"/>
</dbReference>
<name>A0AAN2CAY7_UNVUL</name>
<dbReference type="Pfam" id="PF02770">
    <property type="entry name" value="Acyl-CoA_dh_M"/>
    <property type="match status" value="1"/>
</dbReference>
<dbReference type="PROSITE" id="PS00073">
    <property type="entry name" value="ACYL_COA_DH_2"/>
    <property type="match status" value="1"/>
</dbReference>
<evidence type="ECO:0000256" key="6">
    <source>
        <dbReference type="RuleBase" id="RU362125"/>
    </source>
</evidence>
<dbReference type="FunFam" id="2.40.110.10:FF:000001">
    <property type="entry name" value="Acyl-CoA dehydrogenase, mitochondrial"/>
    <property type="match status" value="1"/>
</dbReference>
<dbReference type="FunFam" id="1.20.140.10:FF:000004">
    <property type="entry name" value="Acyl-CoA dehydrogenase FadE25"/>
    <property type="match status" value="1"/>
</dbReference>
<dbReference type="Gene3D" id="1.20.140.10">
    <property type="entry name" value="Butyryl-CoA Dehydrogenase, subunit A, domain 3"/>
    <property type="match status" value="1"/>
</dbReference>
<comment type="cofactor">
    <cofactor evidence="1 6">
        <name>FAD</name>
        <dbReference type="ChEBI" id="CHEBI:57692"/>
    </cofactor>
</comment>
<dbReference type="SUPFAM" id="SSF56645">
    <property type="entry name" value="Acyl-CoA dehydrogenase NM domain-like"/>
    <property type="match status" value="1"/>
</dbReference>
<dbReference type="Gene3D" id="1.10.540.10">
    <property type="entry name" value="Acyl-CoA dehydrogenase/oxidase, N-terminal domain"/>
    <property type="match status" value="1"/>
</dbReference>
<dbReference type="Pfam" id="PF02771">
    <property type="entry name" value="Acyl-CoA_dh_N"/>
    <property type="match status" value="1"/>
</dbReference>
<accession>A0AAN2CAY7</accession>
<dbReference type="Gene3D" id="2.40.110.10">
    <property type="entry name" value="Butyryl-CoA Dehydrogenase, subunit A, domain 2"/>
    <property type="match status" value="1"/>
</dbReference>
<reference evidence="10 11" key="1">
    <citation type="journal article" date="2022" name="ISME Commun">
        <title>Vulcanimicrobium alpinus gen. nov. sp. nov., the first cultivated representative of the candidate phylum 'Eremiobacterota', is a metabolically versatile aerobic anoxygenic phototroph.</title>
        <authorList>
            <person name="Yabe S."/>
            <person name="Muto K."/>
            <person name="Abe K."/>
            <person name="Yokota A."/>
            <person name="Staudigel H."/>
            <person name="Tebo B.M."/>
        </authorList>
    </citation>
    <scope>NUCLEOTIDE SEQUENCE [LARGE SCALE GENOMIC DNA]</scope>
    <source>
        <strain evidence="10 11">WC8-2</strain>
    </source>
</reference>
<evidence type="ECO:0000256" key="5">
    <source>
        <dbReference type="ARBA" id="ARBA00023002"/>
    </source>
</evidence>
<dbReference type="Pfam" id="PF00441">
    <property type="entry name" value="Acyl-CoA_dh_1"/>
    <property type="match status" value="1"/>
</dbReference>
<evidence type="ECO:0000313" key="11">
    <source>
        <dbReference type="Proteomes" id="UP001317532"/>
    </source>
</evidence>
<dbReference type="InterPro" id="IPR013786">
    <property type="entry name" value="AcylCoA_DH/ox_N"/>
</dbReference>
<gene>
    <name evidence="10" type="ORF">WPS_29070</name>
</gene>
<dbReference type="InterPro" id="IPR009100">
    <property type="entry name" value="AcylCoA_DH/oxidase_NM_dom_sf"/>
</dbReference>
<dbReference type="InterPro" id="IPR046373">
    <property type="entry name" value="Acyl-CoA_Oxase/DH_mid-dom_sf"/>
</dbReference>
<protein>
    <submittedName>
        <fullName evidence="10">Acyl-CoA dehydrogenase</fullName>
    </submittedName>
</protein>
<evidence type="ECO:0000259" key="8">
    <source>
        <dbReference type="Pfam" id="PF02770"/>
    </source>
</evidence>
<feature type="domain" description="Acyl-CoA dehydrogenase/oxidase C-terminal" evidence="7">
    <location>
        <begin position="234"/>
        <end position="381"/>
    </location>
</feature>
<dbReference type="PIRSF" id="PIRSF016578">
    <property type="entry name" value="HsaA"/>
    <property type="match status" value="1"/>
</dbReference>
<keyword evidence="11" id="KW-1185">Reference proteome</keyword>
<keyword evidence="4 6" id="KW-0274">FAD</keyword>
<dbReference type="PANTHER" id="PTHR43884">
    <property type="entry name" value="ACYL-COA DEHYDROGENASE"/>
    <property type="match status" value="1"/>
</dbReference>
<evidence type="ECO:0000313" key="10">
    <source>
        <dbReference type="EMBL" id="BDE07631.1"/>
    </source>
</evidence>
<dbReference type="GO" id="GO:0050660">
    <property type="term" value="F:flavin adenine dinucleotide binding"/>
    <property type="evidence" value="ECO:0007669"/>
    <property type="project" value="InterPro"/>
</dbReference>
<evidence type="ECO:0000256" key="3">
    <source>
        <dbReference type="ARBA" id="ARBA00022630"/>
    </source>
</evidence>
<evidence type="ECO:0000256" key="1">
    <source>
        <dbReference type="ARBA" id="ARBA00001974"/>
    </source>
</evidence>
<dbReference type="KEGG" id="vab:WPS_29070"/>
<keyword evidence="5 6" id="KW-0560">Oxidoreductase</keyword>
<dbReference type="InterPro" id="IPR006089">
    <property type="entry name" value="Acyl-CoA_DH_CS"/>
</dbReference>
<dbReference type="GO" id="GO:0003995">
    <property type="term" value="F:acyl-CoA dehydrogenase activity"/>
    <property type="evidence" value="ECO:0007669"/>
    <property type="project" value="InterPro"/>
</dbReference>
<keyword evidence="3 6" id="KW-0285">Flavoprotein</keyword>
<evidence type="ECO:0000256" key="4">
    <source>
        <dbReference type="ARBA" id="ARBA00022827"/>
    </source>
</evidence>
<comment type="similarity">
    <text evidence="2 6">Belongs to the acyl-CoA dehydrogenase family.</text>
</comment>
<dbReference type="InterPro" id="IPR006091">
    <property type="entry name" value="Acyl-CoA_Oxase/DH_mid-dom"/>
</dbReference>
<dbReference type="FunFam" id="1.10.540.10:FF:000002">
    <property type="entry name" value="Acyl-CoA dehydrogenase FadE19"/>
    <property type="match status" value="1"/>
</dbReference>
<evidence type="ECO:0000259" key="9">
    <source>
        <dbReference type="Pfam" id="PF02771"/>
    </source>
</evidence>
<proteinExistence type="inferred from homology"/>
<feature type="domain" description="Acyl-CoA oxidase/dehydrogenase middle" evidence="8">
    <location>
        <begin position="129"/>
        <end position="222"/>
    </location>
</feature>
<feature type="domain" description="Acyl-CoA dehydrogenase/oxidase N-terminal" evidence="9">
    <location>
        <begin position="13"/>
        <end position="124"/>
    </location>
</feature>
<sequence length="387" mass="40696">MVGQSRAVGFEPTEDQRAIGAVAREIAQREIAPHITAWDRAHLFPRELYGALNDAGLMGMLVPDAYGGVGADYVAYALAIEELARVDAGTAVTVSVHSMICSAIASLGSETQKTRWLERLAAGDTIAGFGLTEPDAGSDAASLRATARRDGDAYVLNGRKQWCTNGGYAGVVMAMFRTGGAGAKGISAFLIDTSLPGIVVEKTTEKLGIHTSNTVDLAFDDVRVPVGALLGEEGAGLSQALTTLTAGRIGIAAQAAGILAACLDASVTFARDRIAFGKPIGAFEGVSFKIARMATDLEAARLMVYRAAALADAGRPFAIAASQAKLFASTKAREHASEAVQIHGGYGYTTEFPVERYYRDAKITEIYEGTSEIQQLIIARDSLGRLD</sequence>